<dbReference type="InterPro" id="IPR050259">
    <property type="entry name" value="SDR"/>
</dbReference>
<evidence type="ECO:0000256" key="2">
    <source>
        <dbReference type="ARBA" id="ARBA00023002"/>
    </source>
</evidence>
<name>H5XGU7_9PSEU</name>
<dbReference type="FunFam" id="3.40.50.720:FF:000084">
    <property type="entry name" value="Short-chain dehydrogenase reductase"/>
    <property type="match status" value="1"/>
</dbReference>
<dbReference type="eggNOG" id="COG1028">
    <property type="taxonomic scope" value="Bacteria"/>
</dbReference>
<dbReference type="Proteomes" id="UP000002791">
    <property type="component" value="Chromosome"/>
</dbReference>
<dbReference type="GO" id="GO:0016491">
    <property type="term" value="F:oxidoreductase activity"/>
    <property type="evidence" value="ECO:0007669"/>
    <property type="project" value="UniProtKB-KW"/>
</dbReference>
<accession>H5XGU7</accession>
<dbReference type="AlphaFoldDB" id="H5XGU7"/>
<dbReference type="HOGENOM" id="CLU_010194_1_3_11"/>
<evidence type="ECO:0000256" key="1">
    <source>
        <dbReference type="ARBA" id="ARBA00006484"/>
    </source>
</evidence>
<dbReference type="EMBL" id="CM001440">
    <property type="protein sequence ID" value="EHR62674.1"/>
    <property type="molecule type" value="Genomic_DNA"/>
</dbReference>
<dbReference type="PANTHER" id="PTHR42879">
    <property type="entry name" value="3-OXOACYL-(ACYL-CARRIER-PROTEIN) REDUCTASE"/>
    <property type="match status" value="1"/>
</dbReference>
<dbReference type="PRINTS" id="PR00080">
    <property type="entry name" value="SDRFAMILY"/>
</dbReference>
<organism evidence="3 4">
    <name type="scientific">Saccharomonospora cyanea NA-134</name>
    <dbReference type="NCBI Taxonomy" id="882082"/>
    <lineage>
        <taxon>Bacteria</taxon>
        <taxon>Bacillati</taxon>
        <taxon>Actinomycetota</taxon>
        <taxon>Actinomycetes</taxon>
        <taxon>Pseudonocardiales</taxon>
        <taxon>Pseudonocardiaceae</taxon>
        <taxon>Saccharomonospora</taxon>
    </lineage>
</organism>
<dbReference type="Pfam" id="PF13561">
    <property type="entry name" value="adh_short_C2"/>
    <property type="match status" value="1"/>
</dbReference>
<sequence>MHIDDAGDGTRVALVTGASRGLGAAISSALARDGFAVAVNFARDKAAADRLREQITDSGGRAEVFRADVTDEGEVDALYRAVLAQFGRIDVLVLNATGPQPLLGLEELSWRDMLDQLEFFVKSPLLLAQRVVPAMRRRGWGRIVNIGSEVVELGVPSSSAYVSAKGAQLGLTRSWARELGPHGITVNLVAPGWIPTDRHADSSDEEKADYASGVPLGQLGSPEDVAEAVAYLASDRARFVTGQRIAVNGGNTLT</sequence>
<dbReference type="STRING" id="882082.SaccyDRAFT_3849"/>
<dbReference type="SUPFAM" id="SSF51735">
    <property type="entry name" value="NAD(P)-binding Rossmann-fold domains"/>
    <property type="match status" value="1"/>
</dbReference>
<dbReference type="PANTHER" id="PTHR42879:SF6">
    <property type="entry name" value="NADPH-DEPENDENT REDUCTASE BACG"/>
    <property type="match status" value="1"/>
</dbReference>
<dbReference type="InterPro" id="IPR036291">
    <property type="entry name" value="NAD(P)-bd_dom_sf"/>
</dbReference>
<gene>
    <name evidence="3" type="ORF">SaccyDRAFT_3849</name>
</gene>
<comment type="similarity">
    <text evidence="1">Belongs to the short-chain dehydrogenases/reductases (SDR) family.</text>
</comment>
<protein>
    <submittedName>
        <fullName evidence="3">Short-chain alcohol dehydrogenase like protein</fullName>
    </submittedName>
</protein>
<dbReference type="OrthoDB" id="286404at2"/>
<reference evidence="3 4" key="1">
    <citation type="submission" date="2011-11" db="EMBL/GenBank/DDBJ databases">
        <title>The Noncontiguous Finished sequence of Saccharomonospora cyanea NA-134.</title>
        <authorList>
            <consortium name="US DOE Joint Genome Institute"/>
            <person name="Lucas S."/>
            <person name="Han J."/>
            <person name="Lapidus A."/>
            <person name="Cheng J.-F."/>
            <person name="Goodwin L."/>
            <person name="Pitluck S."/>
            <person name="Peters L."/>
            <person name="Ovchinnikova G."/>
            <person name="Lu M."/>
            <person name="Detter J.C."/>
            <person name="Han C."/>
            <person name="Tapia R."/>
            <person name="Land M."/>
            <person name="Hauser L."/>
            <person name="Kyrpides N."/>
            <person name="Ivanova N."/>
            <person name="Pagani I."/>
            <person name="Brambilla E.-M."/>
            <person name="Klenk H.-P."/>
            <person name="Woyke T."/>
        </authorList>
    </citation>
    <scope>NUCLEOTIDE SEQUENCE [LARGE SCALE GENOMIC DNA]</scope>
    <source>
        <strain evidence="3 4">NA-134</strain>
    </source>
</reference>
<dbReference type="Gene3D" id="3.40.50.720">
    <property type="entry name" value="NAD(P)-binding Rossmann-like Domain"/>
    <property type="match status" value="1"/>
</dbReference>
<dbReference type="InterPro" id="IPR002347">
    <property type="entry name" value="SDR_fam"/>
</dbReference>
<dbReference type="PRINTS" id="PR00081">
    <property type="entry name" value="GDHRDH"/>
</dbReference>
<proteinExistence type="inferred from homology"/>
<keyword evidence="4" id="KW-1185">Reference proteome</keyword>
<evidence type="ECO:0000313" key="3">
    <source>
        <dbReference type="EMBL" id="EHR62674.1"/>
    </source>
</evidence>
<dbReference type="RefSeq" id="WP_005458602.1">
    <property type="nucleotide sequence ID" value="NZ_CM001440.1"/>
</dbReference>
<keyword evidence="2" id="KW-0560">Oxidoreductase</keyword>
<evidence type="ECO:0000313" key="4">
    <source>
        <dbReference type="Proteomes" id="UP000002791"/>
    </source>
</evidence>